<dbReference type="SUPFAM" id="SSF53092">
    <property type="entry name" value="Creatinase/prolidase N-terminal domain"/>
    <property type="match status" value="1"/>
</dbReference>
<dbReference type="Gene3D" id="3.40.350.10">
    <property type="entry name" value="Creatinase/prolidase N-terminal domain"/>
    <property type="match status" value="1"/>
</dbReference>
<dbReference type="InterPro" id="IPR000994">
    <property type="entry name" value="Pept_M24"/>
</dbReference>
<dbReference type="PANTHER" id="PTHR46112">
    <property type="entry name" value="AMINOPEPTIDASE"/>
    <property type="match status" value="1"/>
</dbReference>
<dbReference type="InterPro" id="IPR036005">
    <property type="entry name" value="Creatinase/aminopeptidase-like"/>
</dbReference>
<evidence type="ECO:0000313" key="6">
    <source>
        <dbReference type="EMBL" id="MCY9694166.1"/>
    </source>
</evidence>
<dbReference type="Proteomes" id="UP001527099">
    <property type="component" value="Unassembled WGS sequence"/>
</dbReference>
<dbReference type="RefSeq" id="WP_268615867.1">
    <property type="nucleotide sequence ID" value="NZ_JAMDMX010000045.1"/>
</dbReference>
<reference evidence="6 7" key="1">
    <citation type="submission" date="2022-05" db="EMBL/GenBank/DDBJ databases">
        <title>Genome Sequencing of Bee-Associated Microbes.</title>
        <authorList>
            <person name="Dunlap C."/>
        </authorList>
    </citation>
    <scope>NUCLEOTIDE SEQUENCE [LARGE SCALE GENOMIC DNA]</scope>
    <source>
        <strain evidence="6 7">NRRL B-14421</strain>
    </source>
</reference>
<dbReference type="Gene3D" id="3.90.230.10">
    <property type="entry name" value="Creatinase/methionine aminopeptidase superfamily"/>
    <property type="match status" value="1"/>
</dbReference>
<evidence type="ECO:0000259" key="5">
    <source>
        <dbReference type="Pfam" id="PF01321"/>
    </source>
</evidence>
<evidence type="ECO:0000259" key="4">
    <source>
        <dbReference type="Pfam" id="PF00557"/>
    </source>
</evidence>
<evidence type="ECO:0000256" key="3">
    <source>
        <dbReference type="ARBA" id="ARBA00023211"/>
    </source>
</evidence>
<dbReference type="Pfam" id="PF01321">
    <property type="entry name" value="Creatinase_N"/>
    <property type="match status" value="1"/>
</dbReference>
<dbReference type="InterPro" id="IPR050659">
    <property type="entry name" value="Peptidase_M24B"/>
</dbReference>
<organism evidence="6 7">
    <name type="scientific">Paenibacillus alginolyticus</name>
    <dbReference type="NCBI Taxonomy" id="59839"/>
    <lineage>
        <taxon>Bacteria</taxon>
        <taxon>Bacillati</taxon>
        <taxon>Bacillota</taxon>
        <taxon>Bacilli</taxon>
        <taxon>Bacillales</taxon>
        <taxon>Paenibacillaceae</taxon>
        <taxon>Paenibacillus</taxon>
    </lineage>
</organism>
<keyword evidence="7" id="KW-1185">Reference proteome</keyword>
<dbReference type="InterPro" id="IPR029149">
    <property type="entry name" value="Creatin/AminoP/Spt16_N"/>
</dbReference>
<feature type="domain" description="Peptidase M24" evidence="4">
    <location>
        <begin position="150"/>
        <end position="350"/>
    </location>
</feature>
<dbReference type="SUPFAM" id="SSF55920">
    <property type="entry name" value="Creatinase/aminopeptidase"/>
    <property type="match status" value="1"/>
</dbReference>
<dbReference type="InterPro" id="IPR000587">
    <property type="entry name" value="Creatinase_N"/>
</dbReference>
<comment type="caution">
    <text evidence="6">The sequence shown here is derived from an EMBL/GenBank/DDBJ whole genome shotgun (WGS) entry which is preliminary data.</text>
</comment>
<proteinExistence type="inferred from homology"/>
<dbReference type="CDD" id="cd01092">
    <property type="entry name" value="APP-like"/>
    <property type="match status" value="1"/>
</dbReference>
<evidence type="ECO:0000256" key="1">
    <source>
        <dbReference type="ARBA" id="ARBA00001936"/>
    </source>
</evidence>
<evidence type="ECO:0000256" key="2">
    <source>
        <dbReference type="ARBA" id="ARBA00008766"/>
    </source>
</evidence>
<comment type="cofactor">
    <cofactor evidence="1">
        <name>Mn(2+)</name>
        <dbReference type="ChEBI" id="CHEBI:29035"/>
    </cofactor>
</comment>
<accession>A0ABT4GD96</accession>
<sequence length="368" mass="41157">MSSIYELRLHKLRDYLEKKQIDIALITNPTNIYFFTGFHSNPHERFMALIVDMGSARESMIVPGLDLEAAQQHSFVRDLIPCSDSENPYALLKDKVGRTRIATLGLEKKAISLYRVEQLQALFPDVHCTDIEPFIIQERLIKSEEDLVSIRRAVDIAEKVLESTVQKVKVGMMEQELAAELEYKMRMFGGDKPSFESIILTGKRSSLPHGKPGAYSIQENDFLLFDFGVYAGGFCSDITRTFLVGEGTKEQETIYETVLAANLAAIQAVKVGTPYGIIDQTGRGVIAAKGYGAYFNNRIGHGLGLDVHEDPSINGENEMLIEPGHVFTIEPGIYLLSLGGVRIEDDVYVQPNGQVEVLTHYPKQLRRL</sequence>
<keyword evidence="3" id="KW-0464">Manganese</keyword>
<dbReference type="EMBL" id="JAMDMX010000045">
    <property type="protein sequence ID" value="MCY9694166.1"/>
    <property type="molecule type" value="Genomic_DNA"/>
</dbReference>
<protein>
    <submittedName>
        <fullName evidence="6">Xaa-Pro peptidase family protein</fullName>
    </submittedName>
</protein>
<dbReference type="Pfam" id="PF00557">
    <property type="entry name" value="Peptidase_M24"/>
    <property type="match status" value="1"/>
</dbReference>
<evidence type="ECO:0000313" key="7">
    <source>
        <dbReference type="Proteomes" id="UP001527099"/>
    </source>
</evidence>
<feature type="domain" description="Creatinase N-terminal" evidence="5">
    <location>
        <begin position="8"/>
        <end position="141"/>
    </location>
</feature>
<comment type="similarity">
    <text evidence="2">Belongs to the peptidase M24B family.</text>
</comment>
<name>A0ABT4GD96_9BACL</name>
<dbReference type="PANTHER" id="PTHR46112:SF10">
    <property type="entry name" value="DIPEPTIDASE YKVY-RELATED"/>
    <property type="match status" value="1"/>
</dbReference>
<gene>
    <name evidence="6" type="ORF">M5X19_14815</name>
</gene>